<dbReference type="OrthoDB" id="428895at2759"/>
<reference evidence="7" key="1">
    <citation type="journal article" date="2020" name="Stud. Mycol.">
        <title>101 Dothideomycetes genomes: a test case for predicting lifestyles and emergence of pathogens.</title>
        <authorList>
            <person name="Haridas S."/>
            <person name="Albert R."/>
            <person name="Binder M."/>
            <person name="Bloem J."/>
            <person name="Labutti K."/>
            <person name="Salamov A."/>
            <person name="Andreopoulos B."/>
            <person name="Baker S."/>
            <person name="Barry K."/>
            <person name="Bills G."/>
            <person name="Bluhm B."/>
            <person name="Cannon C."/>
            <person name="Castanera R."/>
            <person name="Culley D."/>
            <person name="Daum C."/>
            <person name="Ezra D."/>
            <person name="Gonzalez J."/>
            <person name="Henrissat B."/>
            <person name="Kuo A."/>
            <person name="Liang C."/>
            <person name="Lipzen A."/>
            <person name="Lutzoni F."/>
            <person name="Magnuson J."/>
            <person name="Mondo S."/>
            <person name="Nolan M."/>
            <person name="Ohm R."/>
            <person name="Pangilinan J."/>
            <person name="Park H.-J."/>
            <person name="Ramirez L."/>
            <person name="Alfaro M."/>
            <person name="Sun H."/>
            <person name="Tritt A."/>
            <person name="Yoshinaga Y."/>
            <person name="Zwiers L.-H."/>
            <person name="Turgeon B."/>
            <person name="Goodwin S."/>
            <person name="Spatafora J."/>
            <person name="Crous P."/>
            <person name="Grigoriev I."/>
        </authorList>
    </citation>
    <scope>NUCLEOTIDE SEQUENCE</scope>
    <source>
        <strain evidence="7">CBS 260.36</strain>
    </source>
</reference>
<dbReference type="GO" id="GO:0000329">
    <property type="term" value="C:fungal-type vacuole membrane"/>
    <property type="evidence" value="ECO:0007669"/>
    <property type="project" value="UniProtKB-ARBA"/>
</dbReference>
<dbReference type="PROSITE" id="PS50192">
    <property type="entry name" value="T_SNARE"/>
    <property type="match status" value="1"/>
</dbReference>
<comment type="function">
    <text evidence="4">Essential for proper morphogenesis of the vacuole. May exist as structural reinforcement on the surface of the vacuolar membrane and be required for maintenance against rupture by osmotic pressure.</text>
</comment>
<evidence type="ECO:0000256" key="3">
    <source>
        <dbReference type="ARBA" id="ARBA00023054"/>
    </source>
</evidence>
<organism evidence="7 8">
    <name type="scientific">Myriangium duriaei CBS 260.36</name>
    <dbReference type="NCBI Taxonomy" id="1168546"/>
    <lineage>
        <taxon>Eukaryota</taxon>
        <taxon>Fungi</taxon>
        <taxon>Dikarya</taxon>
        <taxon>Ascomycota</taxon>
        <taxon>Pezizomycotina</taxon>
        <taxon>Dothideomycetes</taxon>
        <taxon>Dothideomycetidae</taxon>
        <taxon>Myriangiales</taxon>
        <taxon>Myriangiaceae</taxon>
        <taxon>Myriangium</taxon>
    </lineage>
</organism>
<dbReference type="InterPro" id="IPR000727">
    <property type="entry name" value="T_SNARE_dom"/>
</dbReference>
<dbReference type="GO" id="GO:0035091">
    <property type="term" value="F:phosphatidylinositol binding"/>
    <property type="evidence" value="ECO:0007669"/>
    <property type="project" value="InterPro"/>
</dbReference>
<evidence type="ECO:0000256" key="4">
    <source>
        <dbReference type="ARBA" id="ARBA00054927"/>
    </source>
</evidence>
<dbReference type="AlphaFoldDB" id="A0A9P4J224"/>
<dbReference type="InterPro" id="IPR001683">
    <property type="entry name" value="PX_dom"/>
</dbReference>
<dbReference type="GO" id="GO:0097576">
    <property type="term" value="P:vacuole fusion"/>
    <property type="evidence" value="ECO:0007669"/>
    <property type="project" value="UniProtKB-ARBA"/>
</dbReference>
<keyword evidence="2" id="KW-0926">Vacuole</keyword>
<dbReference type="PANTHER" id="PTHR22775">
    <property type="entry name" value="SORTING NEXIN"/>
    <property type="match status" value="1"/>
</dbReference>
<dbReference type="Gene3D" id="3.30.1520.10">
    <property type="entry name" value="Phox-like domain"/>
    <property type="match status" value="1"/>
</dbReference>
<feature type="domain" description="PX" evidence="6">
    <location>
        <begin position="2"/>
        <end position="117"/>
    </location>
</feature>
<comment type="subcellular location">
    <subcellularLocation>
        <location evidence="1">Vacuole</location>
    </subcellularLocation>
</comment>
<evidence type="ECO:0000313" key="8">
    <source>
        <dbReference type="Proteomes" id="UP000799439"/>
    </source>
</evidence>
<accession>A0A9P4J224</accession>
<dbReference type="PROSITE" id="PS50195">
    <property type="entry name" value="PX"/>
    <property type="match status" value="1"/>
</dbReference>
<dbReference type="SMART" id="SM00312">
    <property type="entry name" value="PX"/>
    <property type="match status" value="1"/>
</dbReference>
<evidence type="ECO:0000259" key="5">
    <source>
        <dbReference type="PROSITE" id="PS50192"/>
    </source>
</evidence>
<evidence type="ECO:0000256" key="2">
    <source>
        <dbReference type="ARBA" id="ARBA00022554"/>
    </source>
</evidence>
<keyword evidence="3" id="KW-0175">Coiled coil</keyword>
<proteinExistence type="predicted"/>
<evidence type="ECO:0000259" key="6">
    <source>
        <dbReference type="PROSITE" id="PS50195"/>
    </source>
</evidence>
<feature type="domain" description="T-SNARE coiled-coil homology" evidence="5">
    <location>
        <begin position="308"/>
        <end position="370"/>
    </location>
</feature>
<dbReference type="GO" id="GO:0016192">
    <property type="term" value="P:vesicle-mediated transport"/>
    <property type="evidence" value="ECO:0007669"/>
    <property type="project" value="UniProtKB-ARBA"/>
</dbReference>
<evidence type="ECO:0000256" key="1">
    <source>
        <dbReference type="ARBA" id="ARBA00004116"/>
    </source>
</evidence>
<dbReference type="GO" id="GO:0007034">
    <property type="term" value="P:vacuolar transport"/>
    <property type="evidence" value="ECO:0007669"/>
    <property type="project" value="UniProtKB-ARBA"/>
</dbReference>
<keyword evidence="8" id="KW-1185">Reference proteome</keyword>
<evidence type="ECO:0000313" key="7">
    <source>
        <dbReference type="EMBL" id="KAF2150994.1"/>
    </source>
</evidence>
<dbReference type="EMBL" id="ML996088">
    <property type="protein sequence ID" value="KAF2150994.1"/>
    <property type="molecule type" value="Genomic_DNA"/>
</dbReference>
<dbReference type="Pfam" id="PF00787">
    <property type="entry name" value="PX"/>
    <property type="match status" value="1"/>
</dbReference>
<dbReference type="FunFam" id="1.20.5.110:FF:000058">
    <property type="entry name" value="VAM7p Vacuolar SNARE protein"/>
    <property type="match status" value="1"/>
</dbReference>
<dbReference type="SUPFAM" id="SSF58038">
    <property type="entry name" value="SNARE fusion complex"/>
    <property type="match status" value="1"/>
</dbReference>
<dbReference type="Gene3D" id="1.20.5.110">
    <property type="match status" value="1"/>
</dbReference>
<dbReference type="PANTHER" id="PTHR22775:SF3">
    <property type="entry name" value="SORTING NEXIN-13"/>
    <property type="match status" value="1"/>
</dbReference>
<dbReference type="Proteomes" id="UP000799439">
    <property type="component" value="Unassembled WGS sequence"/>
</dbReference>
<dbReference type="SUPFAM" id="SSF64268">
    <property type="entry name" value="PX domain"/>
    <property type="match status" value="1"/>
</dbReference>
<dbReference type="CDD" id="cd06897">
    <property type="entry name" value="PX_SNARE"/>
    <property type="match status" value="1"/>
</dbReference>
<comment type="caution">
    <text evidence="7">The sequence shown here is derived from an EMBL/GenBank/DDBJ whole genome shotgun (WGS) entry which is preliminary data.</text>
</comment>
<name>A0A9P4J224_9PEZI</name>
<gene>
    <name evidence="7" type="ORF">K461DRAFT_269300</name>
</gene>
<sequence length="371" mass="39799">MAPPLQISIPQTSTVGGSKSYTIYHISLTLPLRVHVLQKRYSDFTSLQALLVSQTGLPPPVPLPPKSWLRSTVSSAALTAERRAGLESYLRGIVDSDDPRWRQSSAWREFLSLPAQLTATNETAQADALDPQAWLALHRSVKTHIHTARLALRKRDAAGTAQEQHSASAEAKGEMVKAASGIARCEGALKGYSSADSGGWGSGEAGQLGEGELRRRRDMLFAARKEVEGLETQLRSLSLSERGDGGRGAGAAAVATQADKAALWAGTSTGDAVASGQVRTGRVLGGGAAKETDKTRELDNAGVLMLQKDVMAEQEQDVMELGKAVSRMKEMGILINEELVVQNQMLGMLEQDVDRVQGKLDVGKKRMAKIH</sequence>
<dbReference type="InterPro" id="IPR036871">
    <property type="entry name" value="PX_dom_sf"/>
</dbReference>
<protein>
    <submittedName>
        <fullName evidence="7">Phox-like protein</fullName>
    </submittedName>
</protein>
<dbReference type="CDD" id="cd15858">
    <property type="entry name" value="SNARE_VAM7"/>
    <property type="match status" value="1"/>
</dbReference>